<comment type="subcellular location">
    <subcellularLocation>
        <location evidence="1 7">Membrane</location>
        <topology evidence="1 7">Multi-pass membrane protein</topology>
    </subcellularLocation>
</comment>
<feature type="transmembrane region" description="Helical" evidence="9">
    <location>
        <begin position="340"/>
        <end position="362"/>
    </location>
</feature>
<evidence type="ECO:0000313" key="10">
    <source>
        <dbReference type="EMBL" id="RMX54607.1"/>
    </source>
</evidence>
<evidence type="ECO:0000256" key="7">
    <source>
        <dbReference type="RuleBase" id="RU003755"/>
    </source>
</evidence>
<feature type="transmembrane region" description="Helical" evidence="9">
    <location>
        <begin position="116"/>
        <end position="135"/>
    </location>
</feature>
<dbReference type="InterPro" id="IPR018456">
    <property type="entry name" value="PTR2_symporter_CS"/>
</dbReference>
<dbReference type="InterPro" id="IPR000109">
    <property type="entry name" value="POT_fam"/>
</dbReference>
<feature type="transmembrane region" description="Helical" evidence="9">
    <location>
        <begin position="89"/>
        <end position="110"/>
    </location>
</feature>
<feature type="transmembrane region" description="Helical" evidence="9">
    <location>
        <begin position="796"/>
        <end position="819"/>
    </location>
</feature>
<evidence type="ECO:0000256" key="2">
    <source>
        <dbReference type="ARBA" id="ARBA00005982"/>
    </source>
</evidence>
<dbReference type="SUPFAM" id="SSF103473">
    <property type="entry name" value="MFS general substrate transporter"/>
    <property type="match status" value="2"/>
</dbReference>
<comment type="caution">
    <text evidence="10">The sequence shown here is derived from an EMBL/GenBank/DDBJ whole genome shotgun (WGS) entry which is preliminary data.</text>
</comment>
<name>A0A3M6ULQ8_POCDA</name>
<feature type="transmembrane region" description="Helical" evidence="9">
    <location>
        <begin position="382"/>
        <end position="400"/>
    </location>
</feature>
<accession>A0A3M6ULQ8</accession>
<dbReference type="GO" id="GO:0016020">
    <property type="term" value="C:membrane"/>
    <property type="evidence" value="ECO:0007669"/>
    <property type="project" value="UniProtKB-SubCell"/>
</dbReference>
<dbReference type="PROSITE" id="PS01023">
    <property type="entry name" value="PTR2_2"/>
    <property type="match status" value="2"/>
</dbReference>
<dbReference type="AlphaFoldDB" id="A0A3M6ULQ8"/>
<feature type="transmembrane region" description="Helical" evidence="9">
    <location>
        <begin position="968"/>
        <end position="986"/>
    </location>
</feature>
<feature type="transmembrane region" description="Helical" evidence="9">
    <location>
        <begin position="715"/>
        <end position="733"/>
    </location>
</feature>
<reference evidence="10 11" key="1">
    <citation type="journal article" date="2018" name="Sci. Rep.">
        <title>Comparative analysis of the Pocillopora damicornis genome highlights role of immune system in coral evolution.</title>
        <authorList>
            <person name="Cunning R."/>
            <person name="Bay R.A."/>
            <person name="Gillette P."/>
            <person name="Baker A.C."/>
            <person name="Traylor-Knowles N."/>
        </authorList>
    </citation>
    <scope>NUCLEOTIDE SEQUENCE [LARGE SCALE GENOMIC DNA]</scope>
    <source>
        <strain evidence="10">RSMAS</strain>
        <tissue evidence="10">Whole animal</tissue>
    </source>
</reference>
<feature type="non-terminal residue" evidence="10">
    <location>
        <position position="987"/>
    </location>
</feature>
<keyword evidence="11" id="KW-1185">Reference proteome</keyword>
<keyword evidence="3 7" id="KW-0812">Transmembrane</keyword>
<dbReference type="Proteomes" id="UP000275408">
    <property type="component" value="Unassembled WGS sequence"/>
</dbReference>
<dbReference type="Pfam" id="PF00854">
    <property type="entry name" value="PTR2"/>
    <property type="match status" value="2"/>
</dbReference>
<evidence type="ECO:0000256" key="6">
    <source>
        <dbReference type="ARBA" id="ARBA00023136"/>
    </source>
</evidence>
<gene>
    <name evidence="10" type="ORF">pdam_00014105</name>
</gene>
<feature type="transmembrane region" description="Helical" evidence="9">
    <location>
        <begin position="301"/>
        <end position="320"/>
    </location>
</feature>
<feature type="transmembrane region" description="Helical" evidence="9">
    <location>
        <begin position="156"/>
        <end position="173"/>
    </location>
</feature>
<dbReference type="Gene3D" id="1.20.1250.20">
    <property type="entry name" value="MFS general substrate transporter like domains"/>
    <property type="match status" value="2"/>
</dbReference>
<dbReference type="GO" id="GO:0006857">
    <property type="term" value="P:oligopeptide transport"/>
    <property type="evidence" value="ECO:0007669"/>
    <property type="project" value="InterPro"/>
</dbReference>
<evidence type="ECO:0000256" key="3">
    <source>
        <dbReference type="ARBA" id="ARBA00022692"/>
    </source>
</evidence>
<evidence type="ECO:0000256" key="9">
    <source>
        <dbReference type="SAM" id="Phobius"/>
    </source>
</evidence>
<feature type="transmembrane region" description="Helical" evidence="9">
    <location>
        <begin position="831"/>
        <end position="853"/>
    </location>
</feature>
<keyword evidence="4" id="KW-0571">Peptide transport</keyword>
<proteinExistence type="inferred from homology"/>
<feature type="transmembrane region" description="Helical" evidence="9">
    <location>
        <begin position="199"/>
        <end position="217"/>
    </location>
</feature>
<comment type="similarity">
    <text evidence="2 7">Belongs to the major facilitator superfamily. Proton-dependent oligopeptide transporter (POT/PTR) (TC 2.A.17) family.</text>
</comment>
<keyword evidence="6 9" id="KW-0472">Membrane</keyword>
<evidence type="ECO:0000256" key="1">
    <source>
        <dbReference type="ARBA" id="ARBA00004141"/>
    </source>
</evidence>
<keyword evidence="4" id="KW-0653">Protein transport</keyword>
<evidence type="ECO:0000313" key="11">
    <source>
        <dbReference type="Proteomes" id="UP000275408"/>
    </source>
</evidence>
<feature type="region of interest" description="Disordered" evidence="8">
    <location>
        <begin position="1"/>
        <end position="24"/>
    </location>
</feature>
<dbReference type="InterPro" id="IPR036259">
    <property type="entry name" value="MFS_trans_sf"/>
</dbReference>
<evidence type="ECO:0008006" key="12">
    <source>
        <dbReference type="Google" id="ProtNLM"/>
    </source>
</evidence>
<protein>
    <recommendedName>
        <fullName evidence="12">Major facilitator superfamily (MFS) profile domain-containing protein</fullName>
    </recommendedName>
</protein>
<dbReference type="EMBL" id="RCHS01001235">
    <property type="protein sequence ID" value="RMX54607.1"/>
    <property type="molecule type" value="Genomic_DNA"/>
</dbReference>
<evidence type="ECO:0000256" key="8">
    <source>
        <dbReference type="SAM" id="MobiDB-lite"/>
    </source>
</evidence>
<evidence type="ECO:0000256" key="5">
    <source>
        <dbReference type="ARBA" id="ARBA00022989"/>
    </source>
</evidence>
<feature type="transmembrane region" description="Helical" evidence="9">
    <location>
        <begin position="224"/>
        <end position="243"/>
    </location>
</feature>
<feature type="transmembrane region" description="Helical" evidence="9">
    <location>
        <begin position="510"/>
        <end position="533"/>
    </location>
</feature>
<keyword evidence="5 9" id="KW-1133">Transmembrane helix</keyword>
<dbReference type="PROSITE" id="PS01022">
    <property type="entry name" value="PTR2_1"/>
    <property type="match status" value="1"/>
</dbReference>
<dbReference type="PANTHER" id="PTHR11654">
    <property type="entry name" value="OLIGOPEPTIDE TRANSPORTER-RELATED"/>
    <property type="match status" value="1"/>
</dbReference>
<sequence>MSLEASAEDVNSPLISGDNRSPSAPKEYRANALVSNCRLGHRQKILVTSCILLTELCERLTFYGLTANLLLFASNELNLKSPWPSTISYLFQGTCYLVPLLGGWLADTYLGRFNTIYGSSLLYVVGTLLLAVVSLKNDMLKELLGKNAAHDKAARLVYFVLALVMIAFGTGGIKANVSPFGADQVQQDGPRAIQAFFNWFYWFINIGSLIAFTVVVWIQQYKFFYGYAITAGTMFLAVLAFLAGRNKYLTKPPGGSQLTEITKILCEARRNRKQNTGGWLDGAKSTFGGKFTRAQVEDVKSLLRVIAVFFLFILYWTIYFQMQTTFLIQATFMKLKFPHFTVPAASLSIFDTVAVLTLIPLMDNVLYPFVRYLGFNFTPLRRIGVGMLLAAASVAVAGVIEIQRRNEWLHGGICRQKVLDDYRSASCLSVFWQVPQFALIGASEVFTSIAGLEFAYSQAPRCLQGVVMGAFLVTSGLGNYVANLLVVIVKEASNGDWYPVDNPNKGHFEYFFFLLAGLMMLNFLVFLYVASYYKYKTSSLRNFGREPDIVQQDNPQGYKCRAIGSMSLEASAEDVNSPLIPDDNRSPSASTEYRANSLVNNRQLGRRQKFFVTSCILVTELCECLTFYGLTANLLLFASNELDLNSPWPSTINYLFHAFGTGGIKANVSPFGADQVQQDGPRAVQAFFNWFYWCINVGSLIAFTVVVWVQQNNFFYGYAITAGTMFLTVLAFLTGRNKYLTKPPGGSQLTEIAKILCEARRNRKQNTGGWLDGAKSAFGGKFTHAQVEDVKSSLRVIAVFFLFILYWTISSQMQTTFLIQGTFMNLKSSNFTVPAASLSIFCTVAVLTLIPLMDNVLYPFVRYLGFNFTPLRRIGVGMLLAAASVAVAGVIEIQRRNEWLHGGICRQKVLDDYRSASCLSIFWQVPQFVLIGVSEVFTSVTGCTKLLNSYDVASNGDWYPVDDPNHGHFEYFFFLLAGLMMLNFLVF</sequence>
<keyword evidence="7" id="KW-0813">Transport</keyword>
<dbReference type="GO" id="GO:0022857">
    <property type="term" value="F:transmembrane transporter activity"/>
    <property type="evidence" value="ECO:0007669"/>
    <property type="project" value="InterPro"/>
</dbReference>
<feature type="transmembrane region" description="Helical" evidence="9">
    <location>
        <begin position="874"/>
        <end position="891"/>
    </location>
</feature>
<organism evidence="10 11">
    <name type="scientific">Pocillopora damicornis</name>
    <name type="common">Cauliflower coral</name>
    <name type="synonym">Millepora damicornis</name>
    <dbReference type="NCBI Taxonomy" id="46731"/>
    <lineage>
        <taxon>Eukaryota</taxon>
        <taxon>Metazoa</taxon>
        <taxon>Cnidaria</taxon>
        <taxon>Anthozoa</taxon>
        <taxon>Hexacorallia</taxon>
        <taxon>Scleractinia</taxon>
        <taxon>Astrocoeniina</taxon>
        <taxon>Pocilloporidae</taxon>
        <taxon>Pocillopora</taxon>
    </lineage>
</organism>
<dbReference type="OrthoDB" id="8904098at2759"/>
<evidence type="ECO:0000256" key="4">
    <source>
        <dbReference type="ARBA" id="ARBA00022856"/>
    </source>
</evidence>
<feature type="transmembrane region" description="Helical" evidence="9">
    <location>
        <begin position="466"/>
        <end position="490"/>
    </location>
</feature>
<feature type="transmembrane region" description="Helical" evidence="9">
    <location>
        <begin position="690"/>
        <end position="709"/>
    </location>
</feature>